<evidence type="ECO:0000313" key="2">
    <source>
        <dbReference type="Proteomes" id="UP000264445"/>
    </source>
</evidence>
<dbReference type="InterPro" id="IPR007391">
    <property type="entry name" value="Vancomycin_resist_VanW"/>
</dbReference>
<dbReference type="EMBL" id="DOLB01000125">
    <property type="protein sequence ID" value="HBT49834.1"/>
    <property type="molecule type" value="Genomic_DNA"/>
</dbReference>
<gene>
    <name evidence="1" type="ORF">DEA61_08445</name>
</gene>
<reference evidence="1 2" key="1">
    <citation type="journal article" date="2018" name="Nat. Biotechnol.">
        <title>A standardized bacterial taxonomy based on genome phylogeny substantially revises the tree of life.</title>
        <authorList>
            <person name="Parks D.H."/>
            <person name="Chuvochina M."/>
            <person name="Waite D.W."/>
            <person name="Rinke C."/>
            <person name="Skarshewski A."/>
            <person name="Chaumeil P.A."/>
            <person name="Hugenholtz P."/>
        </authorList>
    </citation>
    <scope>NUCLEOTIDE SEQUENCE [LARGE SCALE GENOMIC DNA]</scope>
    <source>
        <strain evidence="1">UBA12544</strain>
    </source>
</reference>
<accession>A0A357VN78</accession>
<dbReference type="RefSeq" id="WP_278429294.1">
    <property type="nucleotide sequence ID" value="NZ_DOLB01000125.1"/>
</dbReference>
<sequence length="92" mass="9951">MDVRGEAGHRSTGLDSEAFVPCVRQDYFASILVPHSPVLADGGIHRQRVCATATAIHKAVINSGLKVVERHKHLYGAIYAPDDDAAVDWNAD</sequence>
<comment type="caution">
    <text evidence="1">The sequence shown here is derived from an EMBL/GenBank/DDBJ whole genome shotgun (WGS) entry which is preliminary data.</text>
</comment>
<evidence type="ECO:0000313" key="1">
    <source>
        <dbReference type="EMBL" id="HBT49834.1"/>
    </source>
</evidence>
<dbReference type="Proteomes" id="UP000264445">
    <property type="component" value="Unassembled WGS sequence"/>
</dbReference>
<dbReference type="AlphaFoldDB" id="A0A357VN78"/>
<organism evidence="1 2">
    <name type="scientific">Caldanaerobacter subterraneus</name>
    <dbReference type="NCBI Taxonomy" id="911092"/>
    <lineage>
        <taxon>Bacteria</taxon>
        <taxon>Bacillati</taxon>
        <taxon>Bacillota</taxon>
        <taxon>Clostridia</taxon>
        <taxon>Thermoanaerobacterales</taxon>
        <taxon>Thermoanaerobacteraceae</taxon>
        <taxon>Caldanaerobacter</taxon>
    </lineage>
</organism>
<proteinExistence type="predicted"/>
<protein>
    <submittedName>
        <fullName evidence="1">Uncharacterized protein</fullName>
    </submittedName>
</protein>
<name>A0A357VN78_9THEO</name>
<dbReference type="Pfam" id="PF04294">
    <property type="entry name" value="VanW"/>
    <property type="match status" value="1"/>
</dbReference>